<evidence type="ECO:0000259" key="2">
    <source>
        <dbReference type="PROSITE" id="PS50113"/>
    </source>
</evidence>
<dbReference type="Gene3D" id="3.30.450.20">
    <property type="entry name" value="PAS domain"/>
    <property type="match status" value="2"/>
</dbReference>
<dbReference type="InterPro" id="IPR000700">
    <property type="entry name" value="PAS-assoc_C"/>
</dbReference>
<dbReference type="SUPFAM" id="SSF55785">
    <property type="entry name" value="PYP-like sensor domain (PAS domain)"/>
    <property type="match status" value="2"/>
</dbReference>
<dbReference type="SMART" id="SM00052">
    <property type="entry name" value="EAL"/>
    <property type="match status" value="1"/>
</dbReference>
<dbReference type="PROSITE" id="PS50112">
    <property type="entry name" value="PAS"/>
    <property type="match status" value="1"/>
</dbReference>
<evidence type="ECO:0000259" key="1">
    <source>
        <dbReference type="PROSITE" id="PS50112"/>
    </source>
</evidence>
<dbReference type="InterPro" id="IPR043128">
    <property type="entry name" value="Rev_trsase/Diguanyl_cyclase"/>
</dbReference>
<reference evidence="5 6" key="1">
    <citation type="submission" date="2024-02" db="EMBL/GenBank/DDBJ databases">
        <title>Bacteria isolated from the canopy kelp, Nereocystis luetkeana.</title>
        <authorList>
            <person name="Pfister C.A."/>
            <person name="Younker I.T."/>
            <person name="Light S.H."/>
        </authorList>
    </citation>
    <scope>NUCLEOTIDE SEQUENCE [LARGE SCALE GENOMIC DNA]</scope>
    <source>
        <strain evidence="5 6">TI.1.05</strain>
    </source>
</reference>
<dbReference type="Pfam" id="PF08448">
    <property type="entry name" value="PAS_4"/>
    <property type="match status" value="1"/>
</dbReference>
<gene>
    <name evidence="5" type="ORF">V6256_03355</name>
</gene>
<dbReference type="NCBIfam" id="TIGR00229">
    <property type="entry name" value="sensory_box"/>
    <property type="match status" value="2"/>
</dbReference>
<name>A0ABU9GMY4_9GAMM</name>
<evidence type="ECO:0000259" key="4">
    <source>
        <dbReference type="PROSITE" id="PS50887"/>
    </source>
</evidence>
<dbReference type="InterPro" id="IPR013655">
    <property type="entry name" value="PAS_fold_3"/>
</dbReference>
<dbReference type="PANTHER" id="PTHR44757:SF2">
    <property type="entry name" value="BIOFILM ARCHITECTURE MAINTENANCE PROTEIN MBAA"/>
    <property type="match status" value="1"/>
</dbReference>
<dbReference type="InterPro" id="IPR035965">
    <property type="entry name" value="PAS-like_dom_sf"/>
</dbReference>
<feature type="domain" description="PAS" evidence="1">
    <location>
        <begin position="1"/>
        <end position="69"/>
    </location>
</feature>
<dbReference type="CDD" id="cd01949">
    <property type="entry name" value="GGDEF"/>
    <property type="match status" value="1"/>
</dbReference>
<keyword evidence="6" id="KW-1185">Reference proteome</keyword>
<dbReference type="InterPro" id="IPR000014">
    <property type="entry name" value="PAS"/>
</dbReference>
<dbReference type="EMBL" id="JBAKAZ010000008">
    <property type="protein sequence ID" value="MEL0628635.1"/>
    <property type="molecule type" value="Genomic_DNA"/>
</dbReference>
<dbReference type="Gene3D" id="2.10.70.100">
    <property type="match status" value="1"/>
</dbReference>
<dbReference type="InterPro" id="IPR029787">
    <property type="entry name" value="Nucleotide_cyclase"/>
</dbReference>
<dbReference type="Pfam" id="PF08447">
    <property type="entry name" value="PAS_3"/>
    <property type="match status" value="1"/>
</dbReference>
<dbReference type="SMART" id="SM00086">
    <property type="entry name" value="PAC"/>
    <property type="match status" value="1"/>
</dbReference>
<dbReference type="Gene3D" id="3.20.20.450">
    <property type="entry name" value="EAL domain"/>
    <property type="match status" value="1"/>
</dbReference>
<dbReference type="InterPro" id="IPR000160">
    <property type="entry name" value="GGDEF_dom"/>
</dbReference>
<dbReference type="SMART" id="SM00267">
    <property type="entry name" value="GGDEF"/>
    <property type="match status" value="1"/>
</dbReference>
<sequence length="691" mass="79108">MIKDIFDAIPQPIMIKDHEGKYIFSNQYLATLYGSKAEEMLGKEDVDFTGNKKESEYFKNSVKEVIKQSQPEIVYETFTDIETGKPHHYQSYKVPFLNSAKKHNVIIFAHEITELSILKGYVNRAQKRLVDALDVSQEGLWEWNTKNNTVLHNKWWNVITGVKKSDESFEEFQRCILDEDKSIVNDAITQLIEENKPYNIEFRMKRPDGKVIWVWDRGRVAELDENGKALWVVGLVDDITEKKYNQQKVESLAYYDALTNLPNRVLLDKDLKAAIEDSYTNDRYGAVLFFDLDRFKFLNDTYGHHMGDRLLIQVANRLKNIIEGHGSVARFGGDEFVAILTDLDSTPEIATKQAQKFAEKIRKKIAAVIHLSSEIKDINIEYSITTSIGGVIFKSPDITPDRLLQLADLALYHVKNGGKNDALIFDLNMQKELDRTSSLQKSMRDSLENGDFCIHLQGKYNQQKTLIGAEALVRWEHPEYGFISPLKLIGIAEEINLIVPVGNFVLHQACTILKAWQSKNNTKHLTLAVNLSAQQIWQEDFTDNIIGIIEQYKLDHSKLILEITESVLLRDMNDAVKKLLILKNYGLYLSLDDFGTGYSSLSYLKSLPIDEIKIDKSFVNDIIDDSQAKMMVKSIVDLGNNFNLNIVSEGVETEKQFNALIPYNIDVYQGFYFSKPLDLASFEQLLIESYS</sequence>
<dbReference type="Pfam" id="PF00563">
    <property type="entry name" value="EAL"/>
    <property type="match status" value="1"/>
</dbReference>
<dbReference type="InterPro" id="IPR052155">
    <property type="entry name" value="Biofilm_reg_signaling"/>
</dbReference>
<dbReference type="Proteomes" id="UP001369082">
    <property type="component" value="Unassembled WGS sequence"/>
</dbReference>
<feature type="domain" description="GGDEF" evidence="4">
    <location>
        <begin position="283"/>
        <end position="427"/>
    </location>
</feature>
<dbReference type="RefSeq" id="WP_341596645.1">
    <property type="nucleotide sequence ID" value="NZ_JBAKAZ010000008.1"/>
</dbReference>
<dbReference type="PROSITE" id="PS50113">
    <property type="entry name" value="PAC"/>
    <property type="match status" value="1"/>
</dbReference>
<dbReference type="InterPro" id="IPR001633">
    <property type="entry name" value="EAL_dom"/>
</dbReference>
<dbReference type="InterPro" id="IPR001610">
    <property type="entry name" value="PAC"/>
</dbReference>
<protein>
    <submittedName>
        <fullName evidence="5">EAL domain-containing protein</fullName>
    </submittedName>
</protein>
<organism evidence="5 6">
    <name type="scientific">Psychromonas aquatilis</name>
    <dbReference type="NCBI Taxonomy" id="2005072"/>
    <lineage>
        <taxon>Bacteria</taxon>
        <taxon>Pseudomonadati</taxon>
        <taxon>Pseudomonadota</taxon>
        <taxon>Gammaproteobacteria</taxon>
        <taxon>Alteromonadales</taxon>
        <taxon>Psychromonadaceae</taxon>
        <taxon>Psychromonas</taxon>
    </lineage>
</organism>
<dbReference type="PANTHER" id="PTHR44757">
    <property type="entry name" value="DIGUANYLATE CYCLASE DGCP"/>
    <property type="match status" value="1"/>
</dbReference>
<accession>A0ABU9GMY4</accession>
<dbReference type="InterPro" id="IPR035919">
    <property type="entry name" value="EAL_sf"/>
</dbReference>
<dbReference type="SUPFAM" id="SSF141868">
    <property type="entry name" value="EAL domain-like"/>
    <property type="match status" value="1"/>
</dbReference>
<dbReference type="CDD" id="cd01948">
    <property type="entry name" value="EAL"/>
    <property type="match status" value="1"/>
</dbReference>
<dbReference type="SUPFAM" id="SSF55073">
    <property type="entry name" value="Nucleotide cyclase"/>
    <property type="match status" value="1"/>
</dbReference>
<dbReference type="InterPro" id="IPR013656">
    <property type="entry name" value="PAS_4"/>
</dbReference>
<dbReference type="Pfam" id="PF00990">
    <property type="entry name" value="GGDEF"/>
    <property type="match status" value="1"/>
</dbReference>
<dbReference type="PROSITE" id="PS50883">
    <property type="entry name" value="EAL"/>
    <property type="match status" value="1"/>
</dbReference>
<dbReference type="PROSITE" id="PS50887">
    <property type="entry name" value="GGDEF"/>
    <property type="match status" value="1"/>
</dbReference>
<dbReference type="NCBIfam" id="TIGR00254">
    <property type="entry name" value="GGDEF"/>
    <property type="match status" value="1"/>
</dbReference>
<proteinExistence type="predicted"/>
<feature type="domain" description="PAC" evidence="2">
    <location>
        <begin position="198"/>
        <end position="251"/>
    </location>
</feature>
<evidence type="ECO:0000313" key="6">
    <source>
        <dbReference type="Proteomes" id="UP001369082"/>
    </source>
</evidence>
<feature type="domain" description="EAL" evidence="3">
    <location>
        <begin position="436"/>
        <end position="690"/>
    </location>
</feature>
<evidence type="ECO:0000313" key="5">
    <source>
        <dbReference type="EMBL" id="MEL0628635.1"/>
    </source>
</evidence>
<dbReference type="Gene3D" id="3.30.70.270">
    <property type="match status" value="1"/>
</dbReference>
<comment type="caution">
    <text evidence="5">The sequence shown here is derived from an EMBL/GenBank/DDBJ whole genome shotgun (WGS) entry which is preliminary data.</text>
</comment>
<evidence type="ECO:0000259" key="3">
    <source>
        <dbReference type="PROSITE" id="PS50883"/>
    </source>
</evidence>